<dbReference type="KEGG" id="uli:ETAA1_48270"/>
<name>A0A517XZA5_9BACT</name>
<sequence>MDADDAPPPIDPAAFDRLRAALAAAGPAAAADSLIAELRAAGDLNGLFYALLLKKRVELGVSPFPTGPATDLPAHTHEPYEEAIRAAAREVGRLALDRGDLTKAWQFYRLINEPEPVKLAIENFEPGPEADIYPIIEIAWQQGLYPKKGFDLILDRHGVCSAITTVSGSELNQNPDLRDYCVGRLTRALHAQLADRLRADLSGRGAPARDGASVREMVEGHPELFGDDAYHIDTSHLSSVCQMALYLPPGEENALARELCVYGERLSPNLRGGGGDAPFEDGYADYRAYLDTVAGVDVEANLARFREKAKRESDVGASYAAQVYVNLLVKLNRLPEALAAAREFLANEEERGLICPSASELARRLNDYAALADAAKARHDAVQFLAGLIAGSGVYPPVAG</sequence>
<dbReference type="Proteomes" id="UP000319576">
    <property type="component" value="Chromosome"/>
</dbReference>
<dbReference type="AlphaFoldDB" id="A0A517XZA5"/>
<proteinExistence type="predicted"/>
<dbReference type="EMBL" id="CP036273">
    <property type="protein sequence ID" value="QDU22839.1"/>
    <property type="molecule type" value="Genomic_DNA"/>
</dbReference>
<gene>
    <name evidence="1" type="ORF">ETAA1_48270</name>
</gene>
<reference evidence="1 2" key="1">
    <citation type="submission" date="2019-02" db="EMBL/GenBank/DDBJ databases">
        <title>Deep-cultivation of Planctomycetes and their phenomic and genomic characterization uncovers novel biology.</title>
        <authorList>
            <person name="Wiegand S."/>
            <person name="Jogler M."/>
            <person name="Boedeker C."/>
            <person name="Pinto D."/>
            <person name="Vollmers J."/>
            <person name="Rivas-Marin E."/>
            <person name="Kohn T."/>
            <person name="Peeters S.H."/>
            <person name="Heuer A."/>
            <person name="Rast P."/>
            <person name="Oberbeckmann S."/>
            <person name="Bunk B."/>
            <person name="Jeske O."/>
            <person name="Meyerdierks A."/>
            <person name="Storesund J.E."/>
            <person name="Kallscheuer N."/>
            <person name="Luecker S."/>
            <person name="Lage O.M."/>
            <person name="Pohl T."/>
            <person name="Merkel B.J."/>
            <person name="Hornburger P."/>
            <person name="Mueller R.-W."/>
            <person name="Bruemmer F."/>
            <person name="Labrenz M."/>
            <person name="Spormann A.M."/>
            <person name="Op den Camp H."/>
            <person name="Overmann J."/>
            <person name="Amann R."/>
            <person name="Jetten M.S.M."/>
            <person name="Mascher T."/>
            <person name="Medema M.H."/>
            <person name="Devos D.P."/>
            <person name="Kaster A.-K."/>
            <person name="Ovreas L."/>
            <person name="Rohde M."/>
            <person name="Galperin M.Y."/>
            <person name="Jogler C."/>
        </authorList>
    </citation>
    <scope>NUCLEOTIDE SEQUENCE [LARGE SCALE GENOMIC DNA]</scope>
    <source>
        <strain evidence="1 2">ETA_A1</strain>
    </source>
</reference>
<accession>A0A517XZA5</accession>
<keyword evidence="2" id="KW-1185">Reference proteome</keyword>
<evidence type="ECO:0000313" key="1">
    <source>
        <dbReference type="EMBL" id="QDU22839.1"/>
    </source>
</evidence>
<organism evidence="1 2">
    <name type="scientific">Urbifossiella limnaea</name>
    <dbReference type="NCBI Taxonomy" id="2528023"/>
    <lineage>
        <taxon>Bacteria</taxon>
        <taxon>Pseudomonadati</taxon>
        <taxon>Planctomycetota</taxon>
        <taxon>Planctomycetia</taxon>
        <taxon>Gemmatales</taxon>
        <taxon>Gemmataceae</taxon>
        <taxon>Urbifossiella</taxon>
    </lineage>
</organism>
<evidence type="ECO:0000313" key="2">
    <source>
        <dbReference type="Proteomes" id="UP000319576"/>
    </source>
</evidence>
<protein>
    <submittedName>
        <fullName evidence="1">Uncharacterized protein</fullName>
    </submittedName>
</protein>
<dbReference type="RefSeq" id="WP_202920362.1">
    <property type="nucleotide sequence ID" value="NZ_CP036273.1"/>
</dbReference>